<gene>
    <name evidence="2" type="ORF">BE0216_03835</name>
    <name evidence="1" type="ORF">BEUL_1271</name>
</gene>
<dbReference type="Proteomes" id="UP000593943">
    <property type="component" value="Chromosome"/>
</dbReference>
<name>A0A261GA22_9BIFI</name>
<keyword evidence="4" id="KW-1185">Reference proteome</keyword>
<dbReference type="Proteomes" id="UP000216057">
    <property type="component" value="Unassembled WGS sequence"/>
</dbReference>
<organism evidence="1 3">
    <name type="scientific">Bifidobacterium eulemuris</name>
    <dbReference type="NCBI Taxonomy" id="1765219"/>
    <lineage>
        <taxon>Bacteria</taxon>
        <taxon>Bacillati</taxon>
        <taxon>Actinomycetota</taxon>
        <taxon>Actinomycetes</taxon>
        <taxon>Bifidobacteriales</taxon>
        <taxon>Bifidobacteriaceae</taxon>
        <taxon>Bifidobacterium</taxon>
    </lineage>
</organism>
<dbReference type="RefSeq" id="WP_094636847.1">
    <property type="nucleotide sequence ID" value="NZ_MWWZ01000006.1"/>
</dbReference>
<evidence type="ECO:0000313" key="1">
    <source>
        <dbReference type="EMBL" id="OZG68258.1"/>
    </source>
</evidence>
<protein>
    <submittedName>
        <fullName evidence="1">Uncharacterized protein</fullName>
    </submittedName>
</protein>
<evidence type="ECO:0000313" key="4">
    <source>
        <dbReference type="Proteomes" id="UP000593943"/>
    </source>
</evidence>
<dbReference type="KEGG" id="beu:BE0216_03835"/>
<reference evidence="2 4" key="2">
    <citation type="submission" date="2020-10" db="EMBL/GenBank/DDBJ databases">
        <title>Genome sequencing of Bifidobacterium eulemuris_DSMZ_100216.</title>
        <authorList>
            <person name="Kim J."/>
        </authorList>
    </citation>
    <scope>NUCLEOTIDE SEQUENCE [LARGE SCALE GENOMIC DNA]</scope>
    <source>
        <strain evidence="2 4">DSM 100216</strain>
    </source>
</reference>
<proteinExistence type="predicted"/>
<dbReference type="AlphaFoldDB" id="A0A261GA22"/>
<evidence type="ECO:0000313" key="3">
    <source>
        <dbReference type="Proteomes" id="UP000216057"/>
    </source>
</evidence>
<dbReference type="EMBL" id="CP062938">
    <property type="protein sequence ID" value="QOL31686.1"/>
    <property type="molecule type" value="Genomic_DNA"/>
</dbReference>
<sequence>MVLTEQMVEEMVGRVDARLYPLARRGGFEPCEGIYRLGDWGYVREDDYLAAFEPEPEWAATVYMLDGNRPDEAGEWCRLYNTGGVDALDRRLTDSFIREDPDCVFYTTANDDGSC</sequence>
<reference evidence="1 3" key="1">
    <citation type="journal article" date="2017" name="BMC Genomics">
        <title>Comparative genomic and phylogenomic analyses of the Bifidobacteriaceae family.</title>
        <authorList>
            <person name="Lugli G.A."/>
            <person name="Milani C."/>
            <person name="Turroni F."/>
            <person name="Duranti S."/>
            <person name="Mancabelli L."/>
            <person name="Mangifesta M."/>
            <person name="Ferrario C."/>
            <person name="Modesto M."/>
            <person name="Mattarelli P."/>
            <person name="Jiri K."/>
            <person name="van Sinderen D."/>
            <person name="Ventura M."/>
        </authorList>
    </citation>
    <scope>NUCLEOTIDE SEQUENCE [LARGE SCALE GENOMIC DNA]</scope>
    <source>
        <strain evidence="1 3">DSM 100216</strain>
    </source>
</reference>
<dbReference type="EMBL" id="MWWZ01000006">
    <property type="protein sequence ID" value="OZG68258.1"/>
    <property type="molecule type" value="Genomic_DNA"/>
</dbReference>
<dbReference type="OrthoDB" id="3679064at2"/>
<accession>A0A261GA22</accession>
<evidence type="ECO:0000313" key="2">
    <source>
        <dbReference type="EMBL" id="QOL31686.1"/>
    </source>
</evidence>